<feature type="signal peptide" evidence="11">
    <location>
        <begin position="1"/>
        <end position="20"/>
    </location>
</feature>
<dbReference type="Pfam" id="PF04389">
    <property type="entry name" value="Peptidase_M28"/>
    <property type="match status" value="1"/>
</dbReference>
<sequence>MGRGLQWLLFLVVACGVCITTHFWRSRMPPVSPPSTSASVFSGQAAFDQLRNITKTKHPVQAQANLDVYHYLYDQLEALNRTASLDAADDSAWLPNQLVFDTPRSLVRTLPPATATTQPGGATRQGCKDYEGYINETQIVVRVPGTLPSSVLLTAHFDSAPSSYGASDDGAGVAVILETLRALLASPTPLDHTLVVFLDNGEETGLCGSKWFVQSDLVSAFKVKVFVNLEGGGVGGRAILFRATDNQLASLYGQVAPYPHMNSLGGSLISLLGSSTDYQVYKPADIPGVDIAFYEHREYYHTPGDNIDRISAQDVQHCGANVLAITRALVNTNSLDDWSSHDEALYFDVMGQWGVTLTVAKRWLVVLSTWATAGVVVLVHYYSTYWFDQKTTSMTLGQFVRSVVVSHWSYFATALGVGTFAALLANVPLVGFLLVTRKSLLSWTVLPNAIVGLLVGVDFAAKLWRRQGKTAQSILPLADDWMRLATSGATFGAFVSTLLVFNAPLLYLFPVATVAYAIVLVLVYIGVGFAKSRPSPHPDAMTWQPAVSYASIPPTEEPANLSVVPLAIGMALVAALGVFLFVALPVPVDNLWMIQSVGGCDPLIMAAAPVILAPVLYLVLPWFVLTWGGGEALLLFQVYLAVWAVATVQYVASA</sequence>
<dbReference type="GO" id="GO:0005774">
    <property type="term" value="C:vacuolar membrane"/>
    <property type="evidence" value="ECO:0007669"/>
    <property type="project" value="UniProtKB-SubCell"/>
</dbReference>
<feature type="domain" description="Peptidase M28" evidence="12">
    <location>
        <begin position="139"/>
        <end position="325"/>
    </location>
</feature>
<organism evidence="13 14">
    <name type="scientific">Aphanomyces astaci</name>
    <name type="common">Crayfish plague agent</name>
    <dbReference type="NCBI Taxonomy" id="112090"/>
    <lineage>
        <taxon>Eukaryota</taxon>
        <taxon>Sar</taxon>
        <taxon>Stramenopiles</taxon>
        <taxon>Oomycota</taxon>
        <taxon>Saprolegniomycetes</taxon>
        <taxon>Saprolegniales</taxon>
        <taxon>Verrucalvaceae</taxon>
        <taxon>Aphanomyces</taxon>
    </lineage>
</organism>
<feature type="transmembrane region" description="Helical" evidence="10">
    <location>
        <begin position="440"/>
        <end position="461"/>
    </location>
</feature>
<evidence type="ECO:0000256" key="2">
    <source>
        <dbReference type="ARBA" id="ARBA00003273"/>
    </source>
</evidence>
<evidence type="ECO:0000256" key="1">
    <source>
        <dbReference type="ARBA" id="ARBA00001947"/>
    </source>
</evidence>
<feature type="transmembrane region" description="Helical" evidence="10">
    <location>
        <begin position="507"/>
        <end position="527"/>
    </location>
</feature>
<comment type="caution">
    <text evidence="13">The sequence shown here is derived from an EMBL/GenBank/DDBJ whole genome shotgun (WGS) entry which is preliminary data.</text>
</comment>
<dbReference type="InterPro" id="IPR007484">
    <property type="entry name" value="Peptidase_M28"/>
</dbReference>
<gene>
    <name evidence="13" type="ORF">DYB36_006930</name>
</gene>
<dbReference type="SUPFAM" id="SSF53187">
    <property type="entry name" value="Zn-dependent exopeptidases"/>
    <property type="match status" value="1"/>
</dbReference>
<dbReference type="EMBL" id="QUSZ01007209">
    <property type="protein sequence ID" value="RHY03200.1"/>
    <property type="molecule type" value="Genomic_DNA"/>
</dbReference>
<evidence type="ECO:0000256" key="4">
    <source>
        <dbReference type="ARBA" id="ARBA00010918"/>
    </source>
</evidence>
<protein>
    <recommendedName>
        <fullName evidence="5">Vacuolar membrane protease</fullName>
    </recommendedName>
    <alternativeName>
        <fullName evidence="9">FXNA-related family protease 1</fullName>
    </alternativeName>
</protein>
<evidence type="ECO:0000256" key="11">
    <source>
        <dbReference type="SAM" id="SignalP"/>
    </source>
</evidence>
<keyword evidence="10" id="KW-0472">Membrane</keyword>
<feature type="transmembrane region" description="Helical" evidence="10">
    <location>
        <begin position="563"/>
        <end position="584"/>
    </location>
</feature>
<keyword evidence="8" id="KW-0325">Glycoprotein</keyword>
<dbReference type="Proteomes" id="UP000265427">
    <property type="component" value="Unassembled WGS sequence"/>
</dbReference>
<dbReference type="GO" id="GO:0008235">
    <property type="term" value="F:metalloexopeptidase activity"/>
    <property type="evidence" value="ECO:0007669"/>
    <property type="project" value="InterPro"/>
</dbReference>
<proteinExistence type="inferred from homology"/>
<keyword evidence="6" id="KW-0926">Vacuole</keyword>
<comment type="function">
    <text evidence="2">May be involved in vacuolar sorting and osmoregulation.</text>
</comment>
<feature type="transmembrane region" description="Helical" evidence="10">
    <location>
        <begin position="363"/>
        <end position="387"/>
    </location>
</feature>
<evidence type="ECO:0000313" key="13">
    <source>
        <dbReference type="EMBL" id="RHY03200.1"/>
    </source>
</evidence>
<evidence type="ECO:0000256" key="5">
    <source>
        <dbReference type="ARBA" id="ARBA00017435"/>
    </source>
</evidence>
<comment type="similarity">
    <text evidence="4">Belongs to the peptidase M28 family.</text>
</comment>
<reference evidence="13 14" key="1">
    <citation type="submission" date="2018-08" db="EMBL/GenBank/DDBJ databases">
        <title>Aphanomyces genome sequencing and annotation.</title>
        <authorList>
            <person name="Minardi D."/>
            <person name="Oidtmann B."/>
            <person name="Van Der Giezen M."/>
            <person name="Studholme D.J."/>
        </authorList>
    </citation>
    <scope>NUCLEOTIDE SEQUENCE [LARGE SCALE GENOMIC DNA]</scope>
    <source>
        <strain evidence="13 14">Kv</strain>
    </source>
</reference>
<feature type="transmembrane region" description="Helical" evidence="10">
    <location>
        <begin position="632"/>
        <end position="652"/>
    </location>
</feature>
<evidence type="ECO:0000259" key="12">
    <source>
        <dbReference type="Pfam" id="PF04389"/>
    </source>
</evidence>
<dbReference type="PROSITE" id="PS51257">
    <property type="entry name" value="PROKAR_LIPOPROTEIN"/>
    <property type="match status" value="1"/>
</dbReference>
<dbReference type="PANTHER" id="PTHR12147">
    <property type="entry name" value="METALLOPEPTIDASE M28 FAMILY MEMBER"/>
    <property type="match status" value="1"/>
</dbReference>
<evidence type="ECO:0000256" key="6">
    <source>
        <dbReference type="ARBA" id="ARBA00022554"/>
    </source>
</evidence>
<evidence type="ECO:0000256" key="3">
    <source>
        <dbReference type="ARBA" id="ARBA00004128"/>
    </source>
</evidence>
<feature type="chain" id="PRO_5017472169" description="Vacuolar membrane protease" evidence="11">
    <location>
        <begin position="21"/>
        <end position="654"/>
    </location>
</feature>
<accession>A0A397A5N4</accession>
<name>A0A397A5N4_APHAT</name>
<feature type="transmembrane region" description="Helical" evidence="10">
    <location>
        <begin position="604"/>
        <end position="625"/>
    </location>
</feature>
<dbReference type="Gene3D" id="3.40.630.10">
    <property type="entry name" value="Zn peptidases"/>
    <property type="match status" value="1"/>
</dbReference>
<comment type="cofactor">
    <cofactor evidence="1">
        <name>Zn(2+)</name>
        <dbReference type="ChEBI" id="CHEBI:29105"/>
    </cofactor>
</comment>
<evidence type="ECO:0000256" key="8">
    <source>
        <dbReference type="ARBA" id="ARBA00023180"/>
    </source>
</evidence>
<keyword evidence="7 10" id="KW-1133">Transmembrane helix</keyword>
<dbReference type="PANTHER" id="PTHR12147:SF58">
    <property type="entry name" value="VACUOLAR MEMBRANE PROTEASE"/>
    <property type="match status" value="1"/>
</dbReference>
<dbReference type="AlphaFoldDB" id="A0A397A5N4"/>
<keyword evidence="11" id="KW-0732">Signal</keyword>
<keyword evidence="10" id="KW-0812">Transmembrane</keyword>
<dbReference type="InterPro" id="IPR045175">
    <property type="entry name" value="M28_fam"/>
</dbReference>
<dbReference type="VEuPathDB" id="FungiDB:H257_18978"/>
<evidence type="ECO:0000256" key="9">
    <source>
        <dbReference type="ARBA" id="ARBA00031512"/>
    </source>
</evidence>
<feature type="transmembrane region" description="Helical" evidence="10">
    <location>
        <begin position="408"/>
        <end position="434"/>
    </location>
</feature>
<evidence type="ECO:0000313" key="14">
    <source>
        <dbReference type="Proteomes" id="UP000265427"/>
    </source>
</evidence>
<evidence type="ECO:0000256" key="10">
    <source>
        <dbReference type="SAM" id="Phobius"/>
    </source>
</evidence>
<evidence type="ECO:0000256" key="7">
    <source>
        <dbReference type="ARBA" id="ARBA00022989"/>
    </source>
</evidence>
<comment type="subcellular location">
    <subcellularLocation>
        <location evidence="3">Vacuole membrane</location>
        <topology evidence="3">Multi-pass membrane protein</topology>
    </subcellularLocation>
</comment>
<feature type="transmembrane region" description="Helical" evidence="10">
    <location>
        <begin position="481"/>
        <end position="501"/>
    </location>
</feature>
<dbReference type="GO" id="GO:0006508">
    <property type="term" value="P:proteolysis"/>
    <property type="evidence" value="ECO:0007669"/>
    <property type="project" value="InterPro"/>
</dbReference>